<name>A0ACB7Y761_9ERIC</name>
<organism evidence="1 2">
    <name type="scientific">Vaccinium darrowii</name>
    <dbReference type="NCBI Taxonomy" id="229202"/>
    <lineage>
        <taxon>Eukaryota</taxon>
        <taxon>Viridiplantae</taxon>
        <taxon>Streptophyta</taxon>
        <taxon>Embryophyta</taxon>
        <taxon>Tracheophyta</taxon>
        <taxon>Spermatophyta</taxon>
        <taxon>Magnoliopsida</taxon>
        <taxon>eudicotyledons</taxon>
        <taxon>Gunneridae</taxon>
        <taxon>Pentapetalae</taxon>
        <taxon>asterids</taxon>
        <taxon>Ericales</taxon>
        <taxon>Ericaceae</taxon>
        <taxon>Vaccinioideae</taxon>
        <taxon>Vaccinieae</taxon>
        <taxon>Vaccinium</taxon>
    </lineage>
</organism>
<dbReference type="EMBL" id="CM037157">
    <property type="protein sequence ID" value="KAH7848894.1"/>
    <property type="molecule type" value="Genomic_DNA"/>
</dbReference>
<proteinExistence type="predicted"/>
<evidence type="ECO:0000313" key="1">
    <source>
        <dbReference type="EMBL" id="KAH7848894.1"/>
    </source>
</evidence>
<accession>A0ACB7Y761</accession>
<gene>
    <name evidence="1" type="ORF">Vadar_009810</name>
</gene>
<sequence>MLPMRFLSKIGVYKIQTQGVTIDVKLVENEAVVAEGLSELKSHIGTTTAVGLVLEGQILQLCVGTDCLFVRLSYTDVPKCLGDFLADKETCFVGFGMNSTRSDLNASLSLSIYYRIDCKNAVDVTELAARILKKPKLCGCELATIAAEVGVSLEESPRLEDFNWGASVFSDEEVKYAIQDAYACHLIGTKLLAML</sequence>
<dbReference type="Proteomes" id="UP000828048">
    <property type="component" value="Chromosome 7"/>
</dbReference>
<protein>
    <submittedName>
        <fullName evidence="1">Uncharacterized protein</fullName>
    </submittedName>
</protein>
<keyword evidence="2" id="KW-1185">Reference proteome</keyword>
<reference evidence="1 2" key="1">
    <citation type="journal article" date="2021" name="Hortic Res">
        <title>High-quality reference genome and annotation aids understanding of berry development for evergreen blueberry (Vaccinium darrowii).</title>
        <authorList>
            <person name="Yu J."/>
            <person name="Hulse-Kemp A.M."/>
            <person name="Babiker E."/>
            <person name="Staton M."/>
        </authorList>
    </citation>
    <scope>NUCLEOTIDE SEQUENCE [LARGE SCALE GENOMIC DNA]</scope>
    <source>
        <strain evidence="2">cv. NJ 8807/NJ 8810</strain>
        <tissue evidence="1">Young leaf</tissue>
    </source>
</reference>
<comment type="caution">
    <text evidence="1">The sequence shown here is derived from an EMBL/GenBank/DDBJ whole genome shotgun (WGS) entry which is preliminary data.</text>
</comment>
<evidence type="ECO:0000313" key="2">
    <source>
        <dbReference type="Proteomes" id="UP000828048"/>
    </source>
</evidence>